<evidence type="ECO:0008006" key="3">
    <source>
        <dbReference type="Google" id="ProtNLM"/>
    </source>
</evidence>
<evidence type="ECO:0000313" key="2">
    <source>
        <dbReference type="Proteomes" id="UP000262177"/>
    </source>
</evidence>
<dbReference type="Gene3D" id="3.40.630.30">
    <property type="match status" value="1"/>
</dbReference>
<proteinExistence type="predicted"/>
<evidence type="ECO:0000313" key="1">
    <source>
        <dbReference type="EMBL" id="BBA48818.1"/>
    </source>
</evidence>
<gene>
    <name evidence="1" type="ORF">BBJK_02693</name>
</gene>
<protein>
    <recommendedName>
        <fullName evidence="3">Acetyltransferase</fullName>
    </recommendedName>
</protein>
<dbReference type="EMBL" id="AP018131">
    <property type="protein sequence ID" value="BBA48818.1"/>
    <property type="molecule type" value="Genomic_DNA"/>
</dbReference>
<sequence length="76" mass="8732">MIRRYRPDAAEATMAVFRRPATGIASRDYNSEQIRAWAGHTGTPGQWNERRITVHTWVAETAKYPLEDPIRESSET</sequence>
<accession>A0A286TF28</accession>
<organism evidence="1 2">
    <name type="scientific">Bifidobacterium bifidum LMG 13195</name>
    <dbReference type="NCBI Taxonomy" id="1207542"/>
    <lineage>
        <taxon>Bacteria</taxon>
        <taxon>Bacillati</taxon>
        <taxon>Actinomycetota</taxon>
        <taxon>Actinomycetes</taxon>
        <taxon>Bifidobacteriales</taxon>
        <taxon>Bifidobacteriaceae</taxon>
        <taxon>Bifidobacterium</taxon>
    </lineage>
</organism>
<dbReference type="AlphaFoldDB" id="A0A286TF28"/>
<dbReference type="Proteomes" id="UP000262177">
    <property type="component" value="Chromosome"/>
</dbReference>
<reference evidence="1 2" key="1">
    <citation type="journal article" date="2017" name="Biosci. Biotechnol. Biochem.">
        <title>Identification and characterization of a sulfoglycosidase from Bifidobacterium bifidum implicated in mucin glycan utilization.</title>
        <authorList>
            <person name="Katoh T."/>
            <person name="Maeshibu T."/>
            <person name="Kikkawa K."/>
            <person name="Gotoh A."/>
            <person name="Tomabechi Y."/>
            <person name="Nakamura M."/>
            <person name="Liao W.-H."/>
            <person name="Yamaguchi M."/>
            <person name="Ashida H."/>
            <person name="Yamamoto K."/>
            <person name="Katayama T."/>
        </authorList>
    </citation>
    <scope>NUCLEOTIDE SEQUENCE [LARGE SCALE GENOMIC DNA]</scope>
    <source>
        <strain evidence="1 2">JCM 7004</strain>
    </source>
</reference>
<name>A0A286TF28_BIFBI</name>